<protein>
    <submittedName>
        <fullName evidence="1">Phenylpyruvate tautomerase PptA (4-oxalocrotonate tautomerase family)</fullName>
    </submittedName>
</protein>
<dbReference type="Pfam" id="PF14552">
    <property type="entry name" value="Tautomerase_2"/>
    <property type="match status" value="1"/>
</dbReference>
<keyword evidence="2" id="KW-1185">Reference proteome</keyword>
<dbReference type="EMBL" id="QGGT01000002">
    <property type="protein sequence ID" value="PWK34962.1"/>
    <property type="molecule type" value="Genomic_DNA"/>
</dbReference>
<dbReference type="RefSeq" id="WP_109583094.1">
    <property type="nucleotide sequence ID" value="NZ_JACBYU010000003.1"/>
</dbReference>
<dbReference type="SUPFAM" id="SSF55331">
    <property type="entry name" value="Tautomerase/MIF"/>
    <property type="match status" value="1"/>
</dbReference>
<evidence type="ECO:0000313" key="1">
    <source>
        <dbReference type="EMBL" id="PWK34962.1"/>
    </source>
</evidence>
<dbReference type="AlphaFoldDB" id="A0A316ETC7"/>
<reference evidence="1 2" key="1">
    <citation type="submission" date="2018-05" db="EMBL/GenBank/DDBJ databases">
        <title>Genomic Encyclopedia of Type Strains, Phase IV (KMG-V): Genome sequencing to study the core and pangenomes of soil and plant-associated prokaryotes.</title>
        <authorList>
            <person name="Whitman W."/>
        </authorList>
    </citation>
    <scope>NUCLEOTIDE SEQUENCE [LARGE SCALE GENOMIC DNA]</scope>
    <source>
        <strain evidence="1 2">SLV-132</strain>
    </source>
</reference>
<proteinExistence type="predicted"/>
<accession>A0A316ETC7</accession>
<gene>
    <name evidence="1" type="ORF">C7419_102235</name>
</gene>
<evidence type="ECO:0000313" key="2">
    <source>
        <dbReference type="Proteomes" id="UP000245754"/>
    </source>
</evidence>
<dbReference type="PANTHER" id="PTHR38460:SF1">
    <property type="entry name" value="TAUTOMERASE YOLI-RELATED"/>
    <property type="match status" value="1"/>
</dbReference>
<dbReference type="InterPro" id="IPR014347">
    <property type="entry name" value="Tautomerase/MIF_sf"/>
</dbReference>
<dbReference type="InterPro" id="IPR037479">
    <property type="entry name" value="Tauto_MSAD"/>
</dbReference>
<organism evidence="1 2">
    <name type="scientific">Cupriavidus plantarum</name>
    <dbReference type="NCBI Taxonomy" id="942865"/>
    <lineage>
        <taxon>Bacteria</taxon>
        <taxon>Pseudomonadati</taxon>
        <taxon>Pseudomonadota</taxon>
        <taxon>Betaproteobacteria</taxon>
        <taxon>Burkholderiales</taxon>
        <taxon>Burkholderiaceae</taxon>
        <taxon>Cupriavidus</taxon>
    </lineage>
</organism>
<dbReference type="Proteomes" id="UP000245754">
    <property type="component" value="Unassembled WGS sequence"/>
</dbReference>
<sequence>MPLVRISLLKGKSKDHIRAIADGVHAALVETFHVPPDDRFQLIHQHDPDDFLYDADYLGVHRSDDVVFIHILQSNWRDTKTKQALYRAVADRLAVSPGLRREDVQIQLSPNGREDWSFGNGIAQYVKEGDA</sequence>
<dbReference type="OrthoDB" id="9804765at2"/>
<dbReference type="PANTHER" id="PTHR38460">
    <property type="entry name" value="TAUTOMERASE YOLI-RELATED"/>
    <property type="match status" value="1"/>
</dbReference>
<comment type="caution">
    <text evidence="1">The sequence shown here is derived from an EMBL/GenBank/DDBJ whole genome shotgun (WGS) entry which is preliminary data.</text>
</comment>
<dbReference type="Gene3D" id="3.30.429.10">
    <property type="entry name" value="Macrophage Migration Inhibitory Factor"/>
    <property type="match status" value="1"/>
</dbReference>
<keyword evidence="1" id="KW-0670">Pyruvate</keyword>
<name>A0A316ETC7_9BURK</name>